<dbReference type="EMBL" id="JABSTU010000008">
    <property type="protein sequence ID" value="KAH8023316.1"/>
    <property type="molecule type" value="Genomic_DNA"/>
</dbReference>
<protein>
    <submittedName>
        <fullName evidence="2">Uncharacterized protein</fullName>
    </submittedName>
</protein>
<reference evidence="2" key="1">
    <citation type="journal article" date="2020" name="Cell">
        <title>Large-Scale Comparative Analyses of Tick Genomes Elucidate Their Genetic Diversity and Vector Capacities.</title>
        <authorList>
            <consortium name="Tick Genome and Microbiome Consortium (TIGMIC)"/>
            <person name="Jia N."/>
            <person name="Wang J."/>
            <person name="Shi W."/>
            <person name="Du L."/>
            <person name="Sun Y."/>
            <person name="Zhan W."/>
            <person name="Jiang J.F."/>
            <person name="Wang Q."/>
            <person name="Zhang B."/>
            <person name="Ji P."/>
            <person name="Bell-Sakyi L."/>
            <person name="Cui X.M."/>
            <person name="Yuan T.T."/>
            <person name="Jiang B.G."/>
            <person name="Yang W.F."/>
            <person name="Lam T.T."/>
            <person name="Chang Q.C."/>
            <person name="Ding S.J."/>
            <person name="Wang X.J."/>
            <person name="Zhu J.G."/>
            <person name="Ruan X.D."/>
            <person name="Zhao L."/>
            <person name="Wei J.T."/>
            <person name="Ye R.Z."/>
            <person name="Que T.C."/>
            <person name="Du C.H."/>
            <person name="Zhou Y.H."/>
            <person name="Cheng J.X."/>
            <person name="Dai P.F."/>
            <person name="Guo W.B."/>
            <person name="Han X.H."/>
            <person name="Huang E.J."/>
            <person name="Li L.F."/>
            <person name="Wei W."/>
            <person name="Gao Y.C."/>
            <person name="Liu J.Z."/>
            <person name="Shao H.Z."/>
            <person name="Wang X."/>
            <person name="Wang C.C."/>
            <person name="Yang T.C."/>
            <person name="Huo Q.B."/>
            <person name="Li W."/>
            <person name="Chen H.Y."/>
            <person name="Chen S.E."/>
            <person name="Zhou L.G."/>
            <person name="Ni X.B."/>
            <person name="Tian J.H."/>
            <person name="Sheng Y."/>
            <person name="Liu T."/>
            <person name="Pan Y.S."/>
            <person name="Xia L.Y."/>
            <person name="Li J."/>
            <person name="Zhao F."/>
            <person name="Cao W.C."/>
        </authorList>
    </citation>
    <scope>NUCLEOTIDE SEQUENCE</scope>
    <source>
        <strain evidence="2">Rmic-2018</strain>
    </source>
</reference>
<keyword evidence="3" id="KW-1185">Reference proteome</keyword>
<comment type="caution">
    <text evidence="2">The sequence shown here is derived from an EMBL/GenBank/DDBJ whole genome shotgun (WGS) entry which is preliminary data.</text>
</comment>
<accession>A0A9J6DMP8</accession>
<dbReference type="PANTHER" id="PTHR46282">
    <property type="entry name" value="LEUCINE-RICH MELANOCYTE DIFFERENTIATION-ASSOCIATED PROTEIN"/>
    <property type="match status" value="1"/>
</dbReference>
<feature type="region of interest" description="Disordered" evidence="1">
    <location>
        <begin position="1"/>
        <end position="23"/>
    </location>
</feature>
<sequence>MCAAQASPRTAQRRHGQTTQPEPAAVVAAGLGSHKRKQLSLAYEELTTVPYSLDREVHVRRGGAGSESQPTYCSLQLISDVTGGLPGRDVRFLSHFERLHTVILDHNCLSCLSVVPMLPTLQVLWLNYNRLLSLTVFVPGLSRSCPQLRVLSLMGNELAPSFLNNGTAEQNANYRLYVIAHFPMLVFLDDRPVLDDERHKAHAVGHHISEMMHAHEATLTRNSLKGLARAPHLALPTALWNQATGHRHNLTGMAPDFIRITGAAANELWWSLLEYLDDPKAPAVGPRLSLQRDRQNVGSQEDN</sequence>
<dbReference type="InterPro" id="IPR043313">
    <property type="entry name" value="LRMDA"/>
</dbReference>
<evidence type="ECO:0000256" key="1">
    <source>
        <dbReference type="SAM" id="MobiDB-lite"/>
    </source>
</evidence>
<name>A0A9J6DMP8_RHIMP</name>
<evidence type="ECO:0000313" key="3">
    <source>
        <dbReference type="Proteomes" id="UP000821866"/>
    </source>
</evidence>
<evidence type="ECO:0000313" key="2">
    <source>
        <dbReference type="EMBL" id="KAH8023316.1"/>
    </source>
</evidence>
<dbReference type="PANTHER" id="PTHR46282:SF1">
    <property type="entry name" value="LEUCINE-RICH REPEAT-CONTAINING PROTEIN 72-LIKE"/>
    <property type="match status" value="1"/>
</dbReference>
<dbReference type="SUPFAM" id="SSF52058">
    <property type="entry name" value="L domain-like"/>
    <property type="match status" value="1"/>
</dbReference>
<dbReference type="Proteomes" id="UP000821866">
    <property type="component" value="Chromosome 6"/>
</dbReference>
<proteinExistence type="predicted"/>
<reference evidence="2" key="2">
    <citation type="submission" date="2021-09" db="EMBL/GenBank/DDBJ databases">
        <authorList>
            <person name="Jia N."/>
            <person name="Wang J."/>
            <person name="Shi W."/>
            <person name="Du L."/>
            <person name="Sun Y."/>
            <person name="Zhan W."/>
            <person name="Jiang J."/>
            <person name="Wang Q."/>
            <person name="Zhang B."/>
            <person name="Ji P."/>
            <person name="Sakyi L.B."/>
            <person name="Cui X."/>
            <person name="Yuan T."/>
            <person name="Jiang B."/>
            <person name="Yang W."/>
            <person name="Lam T.T.-Y."/>
            <person name="Chang Q."/>
            <person name="Ding S."/>
            <person name="Wang X."/>
            <person name="Zhu J."/>
            <person name="Ruan X."/>
            <person name="Zhao L."/>
            <person name="Wei J."/>
            <person name="Que T."/>
            <person name="Du C."/>
            <person name="Cheng J."/>
            <person name="Dai P."/>
            <person name="Han X."/>
            <person name="Huang E."/>
            <person name="Gao Y."/>
            <person name="Liu J."/>
            <person name="Shao H."/>
            <person name="Ye R."/>
            <person name="Li L."/>
            <person name="Wei W."/>
            <person name="Wang X."/>
            <person name="Wang C."/>
            <person name="Huo Q."/>
            <person name="Li W."/>
            <person name="Guo W."/>
            <person name="Chen H."/>
            <person name="Chen S."/>
            <person name="Zhou L."/>
            <person name="Zhou L."/>
            <person name="Ni X."/>
            <person name="Tian J."/>
            <person name="Zhou Y."/>
            <person name="Sheng Y."/>
            <person name="Liu T."/>
            <person name="Pan Y."/>
            <person name="Xia L."/>
            <person name="Li J."/>
            <person name="Zhao F."/>
            <person name="Cao W."/>
        </authorList>
    </citation>
    <scope>NUCLEOTIDE SEQUENCE</scope>
    <source>
        <strain evidence="2">Rmic-2018</strain>
        <tissue evidence="2">Larvae</tissue>
    </source>
</reference>
<dbReference type="Gene3D" id="3.80.10.10">
    <property type="entry name" value="Ribonuclease Inhibitor"/>
    <property type="match status" value="1"/>
</dbReference>
<dbReference type="InterPro" id="IPR032675">
    <property type="entry name" value="LRR_dom_sf"/>
</dbReference>
<dbReference type="VEuPathDB" id="VectorBase:LOC119171736"/>
<organism evidence="2 3">
    <name type="scientific">Rhipicephalus microplus</name>
    <name type="common">Cattle tick</name>
    <name type="synonym">Boophilus microplus</name>
    <dbReference type="NCBI Taxonomy" id="6941"/>
    <lineage>
        <taxon>Eukaryota</taxon>
        <taxon>Metazoa</taxon>
        <taxon>Ecdysozoa</taxon>
        <taxon>Arthropoda</taxon>
        <taxon>Chelicerata</taxon>
        <taxon>Arachnida</taxon>
        <taxon>Acari</taxon>
        <taxon>Parasitiformes</taxon>
        <taxon>Ixodida</taxon>
        <taxon>Ixodoidea</taxon>
        <taxon>Ixodidae</taxon>
        <taxon>Rhipicephalinae</taxon>
        <taxon>Rhipicephalus</taxon>
        <taxon>Boophilus</taxon>
    </lineage>
</organism>
<dbReference type="AlphaFoldDB" id="A0A9J6DMP8"/>
<gene>
    <name evidence="2" type="ORF">HPB51_011759</name>
</gene>